<dbReference type="AlphaFoldDB" id="A0A8T3B3P2"/>
<dbReference type="InterPro" id="IPR025724">
    <property type="entry name" value="GAG-pre-integrase_dom"/>
</dbReference>
<evidence type="ECO:0000313" key="4">
    <source>
        <dbReference type="Proteomes" id="UP000829196"/>
    </source>
</evidence>
<dbReference type="PROSITE" id="PS50994">
    <property type="entry name" value="INTEGRASE"/>
    <property type="match status" value="1"/>
</dbReference>
<reference evidence="3" key="1">
    <citation type="journal article" date="2022" name="Front. Genet.">
        <title>Chromosome-Scale Assembly of the Dendrobium nobile Genome Provides Insights Into the Molecular Mechanism of the Biosynthesis of the Medicinal Active Ingredient of Dendrobium.</title>
        <authorList>
            <person name="Xu Q."/>
            <person name="Niu S.-C."/>
            <person name="Li K.-L."/>
            <person name="Zheng P.-J."/>
            <person name="Zhang X.-J."/>
            <person name="Jia Y."/>
            <person name="Liu Y."/>
            <person name="Niu Y.-X."/>
            <person name="Yu L.-H."/>
            <person name="Chen D.-F."/>
            <person name="Zhang G.-Q."/>
        </authorList>
    </citation>
    <scope>NUCLEOTIDE SEQUENCE</scope>
    <source>
        <tissue evidence="3">Leaf</tissue>
    </source>
</reference>
<dbReference type="GO" id="GO:0003676">
    <property type="term" value="F:nucleic acid binding"/>
    <property type="evidence" value="ECO:0007669"/>
    <property type="project" value="InterPro"/>
</dbReference>
<name>A0A8T3B3P2_DENNO</name>
<dbReference type="Gene3D" id="3.30.420.10">
    <property type="entry name" value="Ribonuclease H-like superfamily/Ribonuclease H"/>
    <property type="match status" value="1"/>
</dbReference>
<keyword evidence="4" id="KW-1185">Reference proteome</keyword>
<gene>
    <name evidence="3" type="ORF">KFK09_017526</name>
</gene>
<proteinExistence type="predicted"/>
<accession>A0A8T3B3P2</accession>
<dbReference type="InterPro" id="IPR001584">
    <property type="entry name" value="Integrase_cat-core"/>
</dbReference>
<feature type="region of interest" description="Disordered" evidence="1">
    <location>
        <begin position="175"/>
        <end position="200"/>
    </location>
</feature>
<dbReference type="InterPro" id="IPR039537">
    <property type="entry name" value="Retrotran_Ty1/copia-like"/>
</dbReference>
<evidence type="ECO:0000256" key="1">
    <source>
        <dbReference type="SAM" id="MobiDB-lite"/>
    </source>
</evidence>
<protein>
    <recommendedName>
        <fullName evidence="2">Integrase catalytic domain-containing protein</fullName>
    </recommendedName>
</protein>
<dbReference type="OrthoDB" id="1751483at2759"/>
<dbReference type="Proteomes" id="UP000829196">
    <property type="component" value="Unassembled WGS sequence"/>
</dbReference>
<dbReference type="SUPFAM" id="SSF53098">
    <property type="entry name" value="Ribonuclease H-like"/>
    <property type="match status" value="1"/>
</dbReference>
<comment type="caution">
    <text evidence="3">The sequence shown here is derived from an EMBL/GenBank/DDBJ whole genome shotgun (WGS) entry which is preliminary data.</text>
</comment>
<evidence type="ECO:0000313" key="3">
    <source>
        <dbReference type="EMBL" id="KAI0502572.1"/>
    </source>
</evidence>
<organism evidence="3 4">
    <name type="scientific">Dendrobium nobile</name>
    <name type="common">Orchid</name>
    <dbReference type="NCBI Taxonomy" id="94219"/>
    <lineage>
        <taxon>Eukaryota</taxon>
        <taxon>Viridiplantae</taxon>
        <taxon>Streptophyta</taxon>
        <taxon>Embryophyta</taxon>
        <taxon>Tracheophyta</taxon>
        <taxon>Spermatophyta</taxon>
        <taxon>Magnoliopsida</taxon>
        <taxon>Liliopsida</taxon>
        <taxon>Asparagales</taxon>
        <taxon>Orchidaceae</taxon>
        <taxon>Epidendroideae</taxon>
        <taxon>Malaxideae</taxon>
        <taxon>Dendrobiinae</taxon>
        <taxon>Dendrobium</taxon>
    </lineage>
</organism>
<dbReference type="InterPro" id="IPR012337">
    <property type="entry name" value="RNaseH-like_sf"/>
</dbReference>
<dbReference type="PANTHER" id="PTHR42648">
    <property type="entry name" value="TRANSPOSASE, PUTATIVE-RELATED"/>
    <property type="match status" value="1"/>
</dbReference>
<dbReference type="EMBL" id="JAGYWB010000012">
    <property type="protein sequence ID" value="KAI0502572.1"/>
    <property type="molecule type" value="Genomic_DNA"/>
</dbReference>
<dbReference type="Pfam" id="PF13976">
    <property type="entry name" value="gag_pre-integrs"/>
    <property type="match status" value="1"/>
</dbReference>
<evidence type="ECO:0000259" key="2">
    <source>
        <dbReference type="PROSITE" id="PS50994"/>
    </source>
</evidence>
<sequence>MHNGLYHLSPSTLDHPTSLLAQQSSAHLWHSRLGHPHQGVLTKLRPTLPQMDRIPNKIFCISCNMAKSHKLPFNKNHTTSPHAFYLVHAVVWGPALQPSINGFKYYIIFIDDFSKFLWLYLMNSKQETFSKFCHFCSMVQTQFHTTPKFFRSDDGGEFTSTAFKLSLISRHFSSDKLSSHSGTERHGRAQTPASHRAHSYSAPRIPASDFVLG</sequence>
<dbReference type="GO" id="GO:0015074">
    <property type="term" value="P:DNA integration"/>
    <property type="evidence" value="ECO:0007669"/>
    <property type="project" value="InterPro"/>
</dbReference>
<feature type="compositionally biased region" description="Basic and acidic residues" evidence="1">
    <location>
        <begin position="175"/>
        <end position="187"/>
    </location>
</feature>
<dbReference type="InterPro" id="IPR036397">
    <property type="entry name" value="RNaseH_sf"/>
</dbReference>
<feature type="domain" description="Integrase catalytic" evidence="2">
    <location>
        <begin position="77"/>
        <end position="164"/>
    </location>
</feature>
<dbReference type="PANTHER" id="PTHR42648:SF26">
    <property type="entry name" value="INTEGRASE CATALYTIC DOMAIN-CONTAINING PROTEIN"/>
    <property type="match status" value="1"/>
</dbReference>